<organism evidence="4 5">
    <name type="scientific">Knufia peltigerae</name>
    <dbReference type="NCBI Taxonomy" id="1002370"/>
    <lineage>
        <taxon>Eukaryota</taxon>
        <taxon>Fungi</taxon>
        <taxon>Dikarya</taxon>
        <taxon>Ascomycota</taxon>
        <taxon>Pezizomycotina</taxon>
        <taxon>Eurotiomycetes</taxon>
        <taxon>Chaetothyriomycetidae</taxon>
        <taxon>Chaetothyriales</taxon>
        <taxon>Trichomeriaceae</taxon>
        <taxon>Knufia</taxon>
    </lineage>
</organism>
<comment type="caution">
    <text evidence="4">The sequence shown here is derived from an EMBL/GenBank/DDBJ whole genome shotgun (WGS) entry which is preliminary data.</text>
</comment>
<dbReference type="GO" id="GO:0016491">
    <property type="term" value="F:oxidoreductase activity"/>
    <property type="evidence" value="ECO:0007669"/>
    <property type="project" value="UniProtKB-KW"/>
</dbReference>
<keyword evidence="2" id="KW-0521">NADP</keyword>
<name>A0AA38Y701_9EURO</name>
<dbReference type="PANTHER" id="PTHR24321:SF8">
    <property type="entry name" value="ESTRADIOL 17-BETA-DEHYDROGENASE 8-RELATED"/>
    <property type="match status" value="1"/>
</dbReference>
<dbReference type="Pfam" id="PF13561">
    <property type="entry name" value="adh_short_C2"/>
    <property type="match status" value="1"/>
</dbReference>
<proteinExistence type="inferred from homology"/>
<dbReference type="AlphaFoldDB" id="A0AA38Y701"/>
<keyword evidence="3" id="KW-0560">Oxidoreductase</keyword>
<dbReference type="SUPFAM" id="SSF51735">
    <property type="entry name" value="NAD(P)-binding Rossmann-fold domains"/>
    <property type="match status" value="1"/>
</dbReference>
<dbReference type="Proteomes" id="UP001172681">
    <property type="component" value="Unassembled WGS sequence"/>
</dbReference>
<dbReference type="InterPro" id="IPR002347">
    <property type="entry name" value="SDR_fam"/>
</dbReference>
<dbReference type="PANTHER" id="PTHR24321">
    <property type="entry name" value="DEHYDROGENASES, SHORT CHAIN"/>
    <property type="match status" value="1"/>
</dbReference>
<evidence type="ECO:0000256" key="1">
    <source>
        <dbReference type="ARBA" id="ARBA00006484"/>
    </source>
</evidence>
<dbReference type="FunFam" id="3.40.50.720:FF:000084">
    <property type="entry name" value="Short-chain dehydrogenase reductase"/>
    <property type="match status" value="1"/>
</dbReference>
<evidence type="ECO:0000256" key="3">
    <source>
        <dbReference type="ARBA" id="ARBA00023002"/>
    </source>
</evidence>
<dbReference type="PRINTS" id="PR00081">
    <property type="entry name" value="GDHRDH"/>
</dbReference>
<comment type="similarity">
    <text evidence="1">Belongs to the short-chain dehydrogenases/reductases (SDR) family.</text>
</comment>
<dbReference type="EMBL" id="JAPDRN010000024">
    <property type="protein sequence ID" value="KAJ9637542.1"/>
    <property type="molecule type" value="Genomic_DNA"/>
</dbReference>
<evidence type="ECO:0000313" key="4">
    <source>
        <dbReference type="EMBL" id="KAJ9637542.1"/>
    </source>
</evidence>
<evidence type="ECO:0000313" key="5">
    <source>
        <dbReference type="Proteomes" id="UP001172681"/>
    </source>
</evidence>
<gene>
    <name evidence="4" type="ORF">H2204_004691</name>
</gene>
<dbReference type="InterPro" id="IPR036291">
    <property type="entry name" value="NAD(P)-bd_dom_sf"/>
</dbReference>
<evidence type="ECO:0000256" key="2">
    <source>
        <dbReference type="ARBA" id="ARBA00022857"/>
    </source>
</evidence>
<protein>
    <submittedName>
        <fullName evidence="4">Uncharacterized protein</fullName>
    </submittedName>
</protein>
<reference evidence="4" key="1">
    <citation type="submission" date="2022-10" db="EMBL/GenBank/DDBJ databases">
        <title>Culturing micro-colonial fungi from biological soil crusts in the Mojave desert and describing Neophaeococcomyces mojavensis, and introducing the new genera and species Taxawa tesnikishii.</title>
        <authorList>
            <person name="Kurbessoian T."/>
            <person name="Stajich J.E."/>
        </authorList>
    </citation>
    <scope>NUCLEOTIDE SEQUENCE</scope>
    <source>
        <strain evidence="4">TK_35</strain>
    </source>
</reference>
<keyword evidence="5" id="KW-1185">Reference proteome</keyword>
<accession>A0AA38Y701</accession>
<sequence>MTFAGKVVAITGAASGIGLATAKVLASSGAKLILADAQEKALQAVEKELTASSSEVLCSVVDVRSRESVEAWILKGVETFGKLDGAAICAGVTGKQIMKDDIQDIDDNDWNFVFDVNVKGTLNTLRAIYATLKDGASVVTMASLAGVTGIPKNGAYVASKHAVVGLSRTATIELGHKNIRVNCVCPGPIETPMISHLRGPGQDAFKQMAPLGRNGQPEEVANLIQWLLSDASSFMSGTTQVIDGGFYNQ</sequence>
<dbReference type="Gene3D" id="3.40.50.720">
    <property type="entry name" value="NAD(P)-binding Rossmann-like Domain"/>
    <property type="match status" value="1"/>
</dbReference>
<dbReference type="CDD" id="cd05233">
    <property type="entry name" value="SDR_c"/>
    <property type="match status" value="1"/>
</dbReference>